<reference evidence="2" key="1">
    <citation type="submission" date="2021-02" db="EMBL/GenBank/DDBJ databases">
        <authorList>
            <person name="Dougan E. K."/>
            <person name="Rhodes N."/>
            <person name="Thang M."/>
            <person name="Chan C."/>
        </authorList>
    </citation>
    <scope>NUCLEOTIDE SEQUENCE</scope>
</reference>
<name>A0A813GM79_POLGL</name>
<dbReference type="AlphaFoldDB" id="A0A813GM79"/>
<evidence type="ECO:0000256" key="1">
    <source>
        <dbReference type="SAM" id="MobiDB-lite"/>
    </source>
</evidence>
<organism evidence="2 3">
    <name type="scientific">Polarella glacialis</name>
    <name type="common">Dinoflagellate</name>
    <dbReference type="NCBI Taxonomy" id="89957"/>
    <lineage>
        <taxon>Eukaryota</taxon>
        <taxon>Sar</taxon>
        <taxon>Alveolata</taxon>
        <taxon>Dinophyceae</taxon>
        <taxon>Suessiales</taxon>
        <taxon>Suessiaceae</taxon>
        <taxon>Polarella</taxon>
    </lineage>
</organism>
<keyword evidence="3" id="KW-1185">Reference proteome</keyword>
<evidence type="ECO:0000313" key="3">
    <source>
        <dbReference type="Proteomes" id="UP000654075"/>
    </source>
</evidence>
<dbReference type="Proteomes" id="UP000654075">
    <property type="component" value="Unassembled WGS sequence"/>
</dbReference>
<dbReference type="EMBL" id="CAJNNV010028963">
    <property type="protein sequence ID" value="CAE8626383.1"/>
    <property type="molecule type" value="Genomic_DNA"/>
</dbReference>
<proteinExistence type="predicted"/>
<comment type="caution">
    <text evidence="2">The sequence shown here is derived from an EMBL/GenBank/DDBJ whole genome shotgun (WGS) entry which is preliminary data.</text>
</comment>
<sequence length="120" mass="12357">MGQQLLAGGLATPSPAGGRGIPVSVDSGSRASPLYQPDTAGAWSQPDPALSDARGGESKVGAWSQPDPAFSDSKVSPKFIEALERLEAALSQNVPLQVSDDATAALLTQGALFFHCNQHN</sequence>
<gene>
    <name evidence="2" type="ORF">PGLA1383_LOCUS43315</name>
</gene>
<feature type="region of interest" description="Disordered" evidence="1">
    <location>
        <begin position="1"/>
        <end position="71"/>
    </location>
</feature>
<accession>A0A813GM79</accession>
<protein>
    <submittedName>
        <fullName evidence="2">Uncharacterized protein</fullName>
    </submittedName>
</protein>
<evidence type="ECO:0000313" key="2">
    <source>
        <dbReference type="EMBL" id="CAE8626383.1"/>
    </source>
</evidence>